<dbReference type="PANTHER" id="PTHR38430">
    <property type="entry name" value="PROTEIN-ARGININE KINASE ACTIVATOR PROTEIN"/>
    <property type="match status" value="1"/>
</dbReference>
<dbReference type="SUPFAM" id="SSF46600">
    <property type="entry name" value="C-terminal UvrC-binding domain of UvrB"/>
    <property type="match status" value="1"/>
</dbReference>
<accession>A0A4R3KW05</accession>
<feature type="domain" description="UVR" evidence="1">
    <location>
        <begin position="129"/>
        <end position="164"/>
    </location>
</feature>
<name>A0A4R3KW05_9FIRM</name>
<evidence type="ECO:0000313" key="2">
    <source>
        <dbReference type="EMBL" id="TCS88059.1"/>
    </source>
</evidence>
<gene>
    <name evidence="2" type="ORF">EDD65_109104</name>
</gene>
<dbReference type="PIRSF" id="PIRSF015034">
    <property type="entry name" value="YacH"/>
    <property type="match status" value="1"/>
</dbReference>
<dbReference type="OrthoDB" id="9788704at2"/>
<dbReference type="PROSITE" id="PS50151">
    <property type="entry name" value="UVR"/>
    <property type="match status" value="1"/>
</dbReference>
<organism evidence="2 3">
    <name type="scientific">Keratinibaculum paraultunense</name>
    <dbReference type="NCBI Taxonomy" id="1278232"/>
    <lineage>
        <taxon>Bacteria</taxon>
        <taxon>Bacillati</taxon>
        <taxon>Bacillota</taxon>
        <taxon>Tissierellia</taxon>
        <taxon>Tissierellales</taxon>
        <taxon>Tepidimicrobiaceae</taxon>
        <taxon>Keratinibaculum</taxon>
    </lineage>
</organism>
<evidence type="ECO:0000313" key="3">
    <source>
        <dbReference type="Proteomes" id="UP000294567"/>
    </source>
</evidence>
<dbReference type="GO" id="GO:1990170">
    <property type="term" value="P:stress response to cadmium ion"/>
    <property type="evidence" value="ECO:0007669"/>
    <property type="project" value="TreeGrafter"/>
</dbReference>
<dbReference type="RefSeq" id="WP_132028430.1">
    <property type="nucleotide sequence ID" value="NZ_CP068564.1"/>
</dbReference>
<dbReference type="GO" id="GO:0046870">
    <property type="term" value="F:cadmium ion binding"/>
    <property type="evidence" value="ECO:0007669"/>
    <property type="project" value="TreeGrafter"/>
</dbReference>
<dbReference type="GO" id="GO:0008270">
    <property type="term" value="F:zinc ion binding"/>
    <property type="evidence" value="ECO:0007669"/>
    <property type="project" value="TreeGrafter"/>
</dbReference>
<dbReference type="AlphaFoldDB" id="A0A4R3KW05"/>
<dbReference type="InterPro" id="IPR036876">
    <property type="entry name" value="UVR_dom_sf"/>
</dbReference>
<keyword evidence="2" id="KW-0418">Kinase</keyword>
<dbReference type="InterPro" id="IPR001943">
    <property type="entry name" value="UVR_dom"/>
</dbReference>
<dbReference type="PANTHER" id="PTHR38430:SF1">
    <property type="entry name" value="PROTEIN-ARGININE KINASE ACTIVATOR PROTEIN"/>
    <property type="match status" value="1"/>
</dbReference>
<sequence>MLCQICNKRAATVHYTKIVNGEMEELHLCEECAMYKKELEFDTNFSFHKLLTGLIDSLQSEPVKEEGNNLICPNCNLSYAEFKQIGKFGCPECYRTFKEQLYPLFKGIHGHYEHVGKIPKGVDKTIITKKEIGRLKKELEKLVAKEAFEEAAVVRDKINKLKKELDG</sequence>
<protein>
    <submittedName>
        <fullName evidence="2">Protein arginine kinase activator</fullName>
    </submittedName>
</protein>
<proteinExistence type="predicted"/>
<dbReference type="InterPro" id="IPR025542">
    <property type="entry name" value="YacH"/>
</dbReference>
<dbReference type="Pfam" id="PF02151">
    <property type="entry name" value="UVR"/>
    <property type="match status" value="1"/>
</dbReference>
<keyword evidence="2" id="KW-0808">Transferase</keyword>
<dbReference type="Gene3D" id="4.10.860.10">
    <property type="entry name" value="UVR domain"/>
    <property type="match status" value="1"/>
</dbReference>
<dbReference type="Proteomes" id="UP000294567">
    <property type="component" value="Unassembled WGS sequence"/>
</dbReference>
<comment type="caution">
    <text evidence="2">The sequence shown here is derived from an EMBL/GenBank/DDBJ whole genome shotgun (WGS) entry which is preliminary data.</text>
</comment>
<keyword evidence="3" id="KW-1185">Reference proteome</keyword>
<dbReference type="GO" id="GO:0050897">
    <property type="term" value="F:cobalt ion binding"/>
    <property type="evidence" value="ECO:0007669"/>
    <property type="project" value="TreeGrafter"/>
</dbReference>
<dbReference type="GO" id="GO:0005507">
    <property type="term" value="F:copper ion binding"/>
    <property type="evidence" value="ECO:0007669"/>
    <property type="project" value="TreeGrafter"/>
</dbReference>
<reference evidence="2 3" key="1">
    <citation type="submission" date="2019-03" db="EMBL/GenBank/DDBJ databases">
        <title>Genomic Encyclopedia of Type Strains, Phase IV (KMG-IV): sequencing the most valuable type-strain genomes for metagenomic binning, comparative biology and taxonomic classification.</title>
        <authorList>
            <person name="Goeker M."/>
        </authorList>
    </citation>
    <scope>NUCLEOTIDE SEQUENCE [LARGE SCALE GENOMIC DNA]</scope>
    <source>
        <strain evidence="2 3">DSM 26752</strain>
    </source>
</reference>
<dbReference type="GO" id="GO:0016301">
    <property type="term" value="F:kinase activity"/>
    <property type="evidence" value="ECO:0007669"/>
    <property type="project" value="UniProtKB-KW"/>
</dbReference>
<evidence type="ECO:0000259" key="1">
    <source>
        <dbReference type="PROSITE" id="PS50151"/>
    </source>
</evidence>
<dbReference type="GO" id="GO:1990169">
    <property type="term" value="P:stress response to copper ion"/>
    <property type="evidence" value="ECO:0007669"/>
    <property type="project" value="TreeGrafter"/>
</dbReference>
<dbReference type="EMBL" id="SMAE01000009">
    <property type="protein sequence ID" value="TCS88059.1"/>
    <property type="molecule type" value="Genomic_DNA"/>
</dbReference>